<sequence length="90" mass="9538">MLRRLLALFALITGLAATATPAEAAWAGERRASVVASAFAVTGQAEQHLHAEFSALNRPVAAPAEQRSLLVERPAVRLAPVILKADRALE</sequence>
<dbReference type="RefSeq" id="WP_160669898.1">
    <property type="nucleotide sequence ID" value="NZ_WTYN01000001.1"/>
</dbReference>
<name>A0A844YEM2_9SPHN</name>
<dbReference type="AlphaFoldDB" id="A0A844YEM2"/>
<comment type="caution">
    <text evidence="2">The sequence shown here is derived from an EMBL/GenBank/DDBJ whole genome shotgun (WGS) entry which is preliminary data.</text>
</comment>
<keyword evidence="3" id="KW-1185">Reference proteome</keyword>
<evidence type="ECO:0000313" key="3">
    <source>
        <dbReference type="Proteomes" id="UP000445582"/>
    </source>
</evidence>
<accession>A0A844YEM2</accession>
<keyword evidence="1" id="KW-0732">Signal</keyword>
<evidence type="ECO:0000256" key="1">
    <source>
        <dbReference type="SAM" id="SignalP"/>
    </source>
</evidence>
<proteinExistence type="predicted"/>
<feature type="chain" id="PRO_5032992664" evidence="1">
    <location>
        <begin position="25"/>
        <end position="90"/>
    </location>
</feature>
<evidence type="ECO:0000313" key="2">
    <source>
        <dbReference type="EMBL" id="MXO61504.1"/>
    </source>
</evidence>
<reference evidence="2 3" key="1">
    <citation type="submission" date="2019-12" db="EMBL/GenBank/DDBJ databases">
        <title>Genomic-based taxomic classification of the family Erythrobacteraceae.</title>
        <authorList>
            <person name="Xu L."/>
        </authorList>
    </citation>
    <scope>NUCLEOTIDE SEQUENCE [LARGE SCALE GENOMIC DNA]</scope>
    <source>
        <strain evidence="2 3">MCCC 1A09965</strain>
    </source>
</reference>
<protein>
    <submittedName>
        <fullName evidence="2">Uncharacterized protein</fullName>
    </submittedName>
</protein>
<gene>
    <name evidence="2" type="ORF">GRI48_00600</name>
</gene>
<dbReference type="Proteomes" id="UP000445582">
    <property type="component" value="Unassembled WGS sequence"/>
</dbReference>
<feature type="signal peptide" evidence="1">
    <location>
        <begin position="1"/>
        <end position="24"/>
    </location>
</feature>
<dbReference type="EMBL" id="WTYN01000001">
    <property type="protein sequence ID" value="MXO61504.1"/>
    <property type="molecule type" value="Genomic_DNA"/>
</dbReference>
<organism evidence="2 3">
    <name type="scientific">Qipengyuania oceanensis</name>
    <dbReference type="NCBI Taxonomy" id="1463597"/>
    <lineage>
        <taxon>Bacteria</taxon>
        <taxon>Pseudomonadati</taxon>
        <taxon>Pseudomonadota</taxon>
        <taxon>Alphaproteobacteria</taxon>
        <taxon>Sphingomonadales</taxon>
        <taxon>Erythrobacteraceae</taxon>
        <taxon>Qipengyuania</taxon>
    </lineage>
</organism>